<dbReference type="PANTHER" id="PTHR33884">
    <property type="entry name" value="UPF0410 PROTEIN YMGE"/>
    <property type="match status" value="1"/>
</dbReference>
<evidence type="ECO:0000256" key="3">
    <source>
        <dbReference type="ARBA" id="ARBA00022475"/>
    </source>
</evidence>
<evidence type="ECO:0000256" key="4">
    <source>
        <dbReference type="ARBA" id="ARBA00022692"/>
    </source>
</evidence>
<evidence type="ECO:0000313" key="8">
    <source>
        <dbReference type="EMBL" id="GLY71665.1"/>
    </source>
</evidence>
<comment type="caution">
    <text evidence="8">The sequence shown here is derived from an EMBL/GenBank/DDBJ whole genome shotgun (WGS) entry which is preliminary data.</text>
</comment>
<reference evidence="8" key="1">
    <citation type="submission" date="2023-03" db="EMBL/GenBank/DDBJ databases">
        <title>Amycolatopsis taiwanensis NBRC 103393.</title>
        <authorList>
            <person name="Ichikawa N."/>
            <person name="Sato H."/>
            <person name="Tonouchi N."/>
        </authorList>
    </citation>
    <scope>NUCLEOTIDE SEQUENCE</scope>
    <source>
        <strain evidence="8">NBRC 103393</strain>
    </source>
</reference>
<protein>
    <submittedName>
        <fullName evidence="8">Transglycosylase</fullName>
    </submittedName>
</protein>
<keyword evidence="6 7" id="KW-0472">Membrane</keyword>
<comment type="subcellular location">
    <subcellularLocation>
        <location evidence="1">Cell membrane</location>
        <topology evidence="1">Multi-pass membrane protein</topology>
    </subcellularLocation>
</comment>
<evidence type="ECO:0000256" key="7">
    <source>
        <dbReference type="SAM" id="Phobius"/>
    </source>
</evidence>
<keyword evidence="5 7" id="KW-1133">Transmembrane helix</keyword>
<keyword evidence="9" id="KW-1185">Reference proteome</keyword>
<dbReference type="GO" id="GO:0005886">
    <property type="term" value="C:plasma membrane"/>
    <property type="evidence" value="ECO:0007669"/>
    <property type="project" value="UniProtKB-SubCell"/>
</dbReference>
<comment type="similarity">
    <text evidence="2">Belongs to the UPF0410 family.</text>
</comment>
<accession>A0A9W6RCZ5</accession>
<feature type="transmembrane region" description="Helical" evidence="7">
    <location>
        <begin position="63"/>
        <end position="83"/>
    </location>
</feature>
<dbReference type="RefSeq" id="WP_027945723.1">
    <property type="nucleotide sequence ID" value="NZ_BSTI01000043.1"/>
</dbReference>
<evidence type="ECO:0000256" key="5">
    <source>
        <dbReference type="ARBA" id="ARBA00022989"/>
    </source>
</evidence>
<evidence type="ECO:0000256" key="1">
    <source>
        <dbReference type="ARBA" id="ARBA00004651"/>
    </source>
</evidence>
<feature type="transmembrane region" description="Helical" evidence="7">
    <location>
        <begin position="6"/>
        <end position="23"/>
    </location>
</feature>
<evidence type="ECO:0000313" key="9">
    <source>
        <dbReference type="Proteomes" id="UP001165136"/>
    </source>
</evidence>
<dbReference type="Proteomes" id="UP001165136">
    <property type="component" value="Unassembled WGS sequence"/>
</dbReference>
<organism evidence="8 9">
    <name type="scientific">Amycolatopsis taiwanensis</name>
    <dbReference type="NCBI Taxonomy" id="342230"/>
    <lineage>
        <taxon>Bacteria</taxon>
        <taxon>Bacillati</taxon>
        <taxon>Actinomycetota</taxon>
        <taxon>Actinomycetes</taxon>
        <taxon>Pseudonocardiales</taxon>
        <taxon>Pseudonocardiaceae</taxon>
        <taxon>Amycolatopsis</taxon>
    </lineage>
</organism>
<evidence type="ECO:0000256" key="6">
    <source>
        <dbReference type="ARBA" id="ARBA00023136"/>
    </source>
</evidence>
<dbReference type="EMBL" id="BSTI01000043">
    <property type="protein sequence ID" value="GLY71665.1"/>
    <property type="molecule type" value="Genomic_DNA"/>
</dbReference>
<feature type="transmembrane region" description="Helical" evidence="7">
    <location>
        <begin position="30"/>
        <end position="51"/>
    </location>
</feature>
<keyword evidence="3" id="KW-1003">Cell membrane</keyword>
<proteinExistence type="inferred from homology"/>
<sequence length="92" mass="9661">MSIFAWIVFGALAGWVANVLVGGQGRRRLGCLLSVLVGVLGAALGGFIYRVATGQTRSFDFDLPSFGVAVLGAVLLLGFLRLVSGSNRHTPR</sequence>
<dbReference type="PANTHER" id="PTHR33884:SF3">
    <property type="entry name" value="UPF0410 PROTEIN YMGE"/>
    <property type="match status" value="1"/>
</dbReference>
<keyword evidence="4 7" id="KW-0812">Transmembrane</keyword>
<dbReference type="Pfam" id="PF04226">
    <property type="entry name" value="Transgly_assoc"/>
    <property type="match status" value="1"/>
</dbReference>
<evidence type="ECO:0000256" key="2">
    <source>
        <dbReference type="ARBA" id="ARBA00011006"/>
    </source>
</evidence>
<dbReference type="AlphaFoldDB" id="A0A9W6RCZ5"/>
<name>A0A9W6RCZ5_9PSEU</name>
<gene>
    <name evidence="8" type="ORF">Atai01_82840</name>
</gene>
<dbReference type="InterPro" id="IPR007341">
    <property type="entry name" value="Transgly_assoc"/>
</dbReference>